<gene>
    <name evidence="2" type="ORF">PX52LOC_01847</name>
</gene>
<reference evidence="3" key="1">
    <citation type="submission" date="2019-08" db="EMBL/GenBank/DDBJ databases">
        <title>Limnoglobus roseus gen. nov., sp. nov., a novel freshwater planctomycete with a giant genome from the family Gemmataceae.</title>
        <authorList>
            <person name="Kulichevskaya I.S."/>
            <person name="Naumoff D.G."/>
            <person name="Miroshnikov K."/>
            <person name="Ivanova A."/>
            <person name="Philippov D.A."/>
            <person name="Hakobyan A."/>
            <person name="Rijpstra I.C."/>
            <person name="Sinninghe Damste J.S."/>
            <person name="Liesack W."/>
            <person name="Dedysh S.N."/>
        </authorList>
    </citation>
    <scope>NUCLEOTIDE SEQUENCE [LARGE SCALE GENOMIC DNA]</scope>
    <source>
        <strain evidence="3">PX52</strain>
    </source>
</reference>
<feature type="compositionally biased region" description="Basic and acidic residues" evidence="1">
    <location>
        <begin position="107"/>
        <end position="118"/>
    </location>
</feature>
<name>A0A5C1A8U8_9BACT</name>
<dbReference type="KEGG" id="lrs:PX52LOC_01847"/>
<keyword evidence="3" id="KW-1185">Reference proteome</keyword>
<dbReference type="PROSITE" id="PS51257">
    <property type="entry name" value="PROKAR_LIPOPROTEIN"/>
    <property type="match status" value="1"/>
</dbReference>
<dbReference type="RefSeq" id="WP_149109801.1">
    <property type="nucleotide sequence ID" value="NZ_CP042425.1"/>
</dbReference>
<dbReference type="EMBL" id="CP042425">
    <property type="protein sequence ID" value="QEL14945.1"/>
    <property type="molecule type" value="Genomic_DNA"/>
</dbReference>
<protein>
    <submittedName>
        <fullName evidence="2">Uncharacterized protein</fullName>
    </submittedName>
</protein>
<dbReference type="OrthoDB" id="284616at2"/>
<dbReference type="AlphaFoldDB" id="A0A5C1A8U8"/>
<accession>A0A5C1A8U8</accession>
<evidence type="ECO:0000256" key="1">
    <source>
        <dbReference type="SAM" id="MobiDB-lite"/>
    </source>
</evidence>
<organism evidence="2 3">
    <name type="scientific">Limnoglobus roseus</name>
    <dbReference type="NCBI Taxonomy" id="2598579"/>
    <lineage>
        <taxon>Bacteria</taxon>
        <taxon>Pseudomonadati</taxon>
        <taxon>Planctomycetota</taxon>
        <taxon>Planctomycetia</taxon>
        <taxon>Gemmatales</taxon>
        <taxon>Gemmataceae</taxon>
        <taxon>Limnoglobus</taxon>
    </lineage>
</organism>
<dbReference type="Proteomes" id="UP000324974">
    <property type="component" value="Chromosome"/>
</dbReference>
<evidence type="ECO:0000313" key="3">
    <source>
        <dbReference type="Proteomes" id="UP000324974"/>
    </source>
</evidence>
<evidence type="ECO:0000313" key="2">
    <source>
        <dbReference type="EMBL" id="QEL14945.1"/>
    </source>
</evidence>
<proteinExistence type="predicted"/>
<sequence>MATFKDSTGRDWPVTINLGTLLACRSAGFDLPTKLGDLTKLADTLADPPEFLRLLVLLCDPAKATPPVPVEDFPHRLDGDAMHAAGIAVAEAAIDFFPSASRVEKEGMKGVMRKTRDASDEELTARLTSWKPALPSAGPSESTPAPSPSGS</sequence>
<feature type="compositionally biased region" description="Polar residues" evidence="1">
    <location>
        <begin position="139"/>
        <end position="151"/>
    </location>
</feature>
<feature type="region of interest" description="Disordered" evidence="1">
    <location>
        <begin position="107"/>
        <end position="151"/>
    </location>
</feature>